<dbReference type="OrthoDB" id="9816028at2"/>
<dbReference type="AlphaFoldDB" id="A0A158DGT6"/>
<dbReference type="GO" id="GO:0004803">
    <property type="term" value="F:transposase activity"/>
    <property type="evidence" value="ECO:0007669"/>
    <property type="project" value="InterPro"/>
</dbReference>
<proteinExistence type="predicted"/>
<dbReference type="GO" id="GO:0003677">
    <property type="term" value="F:DNA binding"/>
    <property type="evidence" value="ECO:0007669"/>
    <property type="project" value="InterPro"/>
</dbReference>
<keyword evidence="2" id="KW-1185">Reference proteome</keyword>
<evidence type="ECO:0000313" key="1">
    <source>
        <dbReference type="EMBL" id="SAK93841.1"/>
    </source>
</evidence>
<protein>
    <submittedName>
        <fullName evidence="1">Transposase</fullName>
    </submittedName>
</protein>
<reference evidence="1" key="1">
    <citation type="submission" date="2016-01" db="EMBL/GenBank/DDBJ databases">
        <authorList>
            <person name="Peeters C."/>
        </authorList>
    </citation>
    <scope>NUCLEOTIDE SEQUENCE [LARGE SCALE GENOMIC DNA]</scope>
    <source>
        <strain evidence="1">LMG 29318</strain>
    </source>
</reference>
<organism evidence="1 2">
    <name type="scientific">Caballeronia catudaia</name>
    <dbReference type="NCBI Taxonomy" id="1777136"/>
    <lineage>
        <taxon>Bacteria</taxon>
        <taxon>Pseudomonadati</taxon>
        <taxon>Pseudomonadota</taxon>
        <taxon>Betaproteobacteria</taxon>
        <taxon>Burkholderiales</taxon>
        <taxon>Burkholderiaceae</taxon>
        <taxon>Caballeronia</taxon>
    </lineage>
</organism>
<dbReference type="EMBL" id="FCOF02000067">
    <property type="protein sequence ID" value="SAK93841.1"/>
    <property type="molecule type" value="Genomic_DNA"/>
</dbReference>
<accession>A0A158DGT6</accession>
<dbReference type="Pfam" id="PF01527">
    <property type="entry name" value="HTH_Tnp_1"/>
    <property type="match status" value="1"/>
</dbReference>
<sequence length="52" mass="5740">MKTGKRAEEQIAFALKQAEPGTRVEEICHASGVSEPMYKTGYKMTFAVFASI</sequence>
<dbReference type="Proteomes" id="UP000054870">
    <property type="component" value="Unassembled WGS sequence"/>
</dbReference>
<dbReference type="GO" id="GO:0006313">
    <property type="term" value="P:DNA transposition"/>
    <property type="evidence" value="ECO:0007669"/>
    <property type="project" value="InterPro"/>
</dbReference>
<gene>
    <name evidence="1" type="ORF">AWB75_06727</name>
</gene>
<evidence type="ECO:0000313" key="2">
    <source>
        <dbReference type="Proteomes" id="UP000054870"/>
    </source>
</evidence>
<name>A0A158DGT6_9BURK</name>
<dbReference type="InterPro" id="IPR002514">
    <property type="entry name" value="Transposase_8"/>
</dbReference>
<comment type="caution">
    <text evidence="1">The sequence shown here is derived from an EMBL/GenBank/DDBJ whole genome shotgun (WGS) entry which is preliminary data.</text>
</comment>